<dbReference type="Proteomes" id="UP001158576">
    <property type="component" value="Chromosome PAR"/>
</dbReference>
<name>A0ABN7S5D8_OIKDI</name>
<reference evidence="1 2" key="1">
    <citation type="submission" date="2021-04" db="EMBL/GenBank/DDBJ databases">
        <authorList>
            <person name="Bliznina A."/>
        </authorList>
    </citation>
    <scope>NUCLEOTIDE SEQUENCE [LARGE SCALE GENOMIC DNA]</scope>
</reference>
<gene>
    <name evidence="1" type="ORF">OKIOD_LOCUS4296</name>
</gene>
<sequence>MIKELEEFVSRRDHFPKPDLDIVTKLSENIFQALINSPEEFTSENKLTGNLNKIFDDLFRKSLDYPVTIRNFIRPAPDKTMEFVGSIEDCGNFTFKLKNVCTQFTIQNM</sequence>
<organism evidence="1 2">
    <name type="scientific">Oikopleura dioica</name>
    <name type="common">Tunicate</name>
    <dbReference type="NCBI Taxonomy" id="34765"/>
    <lineage>
        <taxon>Eukaryota</taxon>
        <taxon>Metazoa</taxon>
        <taxon>Chordata</taxon>
        <taxon>Tunicata</taxon>
        <taxon>Appendicularia</taxon>
        <taxon>Copelata</taxon>
        <taxon>Oikopleuridae</taxon>
        <taxon>Oikopleura</taxon>
    </lineage>
</organism>
<protein>
    <submittedName>
        <fullName evidence="1">Oidioi.mRNA.OKI2018_I69.PAR.g12738.t1.cds</fullName>
    </submittedName>
</protein>
<accession>A0ABN7S5D8</accession>
<evidence type="ECO:0000313" key="1">
    <source>
        <dbReference type="EMBL" id="CAG5090856.1"/>
    </source>
</evidence>
<dbReference type="EMBL" id="OU015568">
    <property type="protein sequence ID" value="CAG5090856.1"/>
    <property type="molecule type" value="Genomic_DNA"/>
</dbReference>
<keyword evidence="2" id="KW-1185">Reference proteome</keyword>
<evidence type="ECO:0000313" key="2">
    <source>
        <dbReference type="Proteomes" id="UP001158576"/>
    </source>
</evidence>
<proteinExistence type="predicted"/>